<dbReference type="Gene3D" id="1.10.3990.20">
    <property type="entry name" value="protein bp1543"/>
    <property type="match status" value="1"/>
</dbReference>
<accession>A0ABU4AKZ0</accession>
<comment type="caution">
    <text evidence="2">The sequence shown here is derived from an EMBL/GenBank/DDBJ whole genome shotgun (WGS) entry which is preliminary data.</text>
</comment>
<dbReference type="Pfam" id="PF13467">
    <property type="entry name" value="RHH_4"/>
    <property type="match status" value="1"/>
</dbReference>
<gene>
    <name evidence="2" type="ORF">R2G56_11550</name>
</gene>
<reference evidence="2 3" key="1">
    <citation type="submission" date="2023-10" db="EMBL/GenBank/DDBJ databases">
        <authorList>
            <person name="Venkata Ramana C."/>
            <person name="Sasikala C."/>
            <person name="Dhurka M."/>
        </authorList>
    </citation>
    <scope>NUCLEOTIDE SEQUENCE [LARGE SCALE GENOMIC DNA]</scope>
    <source>
        <strain evidence="2 3">KCTC 32151</strain>
    </source>
</reference>
<evidence type="ECO:0000313" key="3">
    <source>
        <dbReference type="Proteomes" id="UP001185659"/>
    </source>
</evidence>
<protein>
    <submittedName>
        <fullName evidence="2">Ribbon-helix-helix domain-containing protein</fullName>
    </submittedName>
</protein>
<dbReference type="RefSeq" id="WP_113154100.1">
    <property type="nucleotide sequence ID" value="NZ_JAWLIP010000005.1"/>
</dbReference>
<dbReference type="Proteomes" id="UP001185659">
    <property type="component" value="Unassembled WGS sequence"/>
</dbReference>
<dbReference type="InterPro" id="IPR027373">
    <property type="entry name" value="RHH_dom"/>
</dbReference>
<proteinExistence type="predicted"/>
<name>A0ABU4AKZ0_9HYPH</name>
<feature type="domain" description="Ribbon-helix-helix" evidence="1">
    <location>
        <begin position="20"/>
        <end position="80"/>
    </location>
</feature>
<dbReference type="EMBL" id="JAWLIP010000005">
    <property type="protein sequence ID" value="MDV6226922.1"/>
    <property type="molecule type" value="Genomic_DNA"/>
</dbReference>
<evidence type="ECO:0000313" key="2">
    <source>
        <dbReference type="EMBL" id="MDV6226922.1"/>
    </source>
</evidence>
<organism evidence="2 3">
    <name type="scientific">Nitratireductor aquimarinus</name>
    <dbReference type="NCBI Taxonomy" id="889300"/>
    <lineage>
        <taxon>Bacteria</taxon>
        <taxon>Pseudomonadati</taxon>
        <taxon>Pseudomonadota</taxon>
        <taxon>Alphaproteobacteria</taxon>
        <taxon>Hyphomicrobiales</taxon>
        <taxon>Phyllobacteriaceae</taxon>
        <taxon>Nitratireductor</taxon>
    </lineage>
</organism>
<dbReference type="InterPro" id="IPR038268">
    <property type="entry name" value="RHH_sf"/>
</dbReference>
<evidence type="ECO:0000259" key="1">
    <source>
        <dbReference type="Pfam" id="PF13467"/>
    </source>
</evidence>
<sequence>MDKAVETHGEENWAFQPRFRVLRVGAARRGIRLEEIFWSSLQEIADEKDCSVGDVIEACENRLEQGSNLTSALRVETVSHLQGELDLMRARTGRQAVRNMVMACPSPCFALAGDRQLMAHNPPFIAFVQSRLSSLPSDATARGVRLSLDIQFSELIEKLKMKGSGPAMVGFVIGVDRQLIRGRLNAILAPLAGLDAIVGFILPN</sequence>
<keyword evidence="3" id="KW-1185">Reference proteome</keyword>